<dbReference type="STRING" id="522306.CAP2UW1_2817"/>
<dbReference type="InterPro" id="IPR003489">
    <property type="entry name" value="RHF/RaiA"/>
</dbReference>
<keyword evidence="2" id="KW-0689">Ribosomal protein</keyword>
<organism evidence="2">
    <name type="scientific">Accumulibacter regalis</name>
    <dbReference type="NCBI Taxonomy" id="522306"/>
    <lineage>
        <taxon>Bacteria</taxon>
        <taxon>Pseudomonadati</taxon>
        <taxon>Pseudomonadota</taxon>
        <taxon>Betaproteobacteria</taxon>
        <taxon>Candidatus Accumulibacter</taxon>
    </lineage>
</organism>
<protein>
    <submittedName>
        <fullName evidence="2">Putative sigma 54 modulation protein/ribosomal protein S30EA</fullName>
    </submittedName>
</protein>
<dbReference type="KEGG" id="app:CAP2UW1_2817"/>
<dbReference type="Pfam" id="PF02482">
    <property type="entry name" value="Ribosomal_S30AE"/>
    <property type="match status" value="1"/>
</dbReference>
<gene>
    <name evidence="2" type="ordered locus">CAP2UW1_2817</name>
</gene>
<dbReference type="eggNOG" id="COG1544">
    <property type="taxonomic scope" value="Bacteria"/>
</dbReference>
<reference evidence="2" key="1">
    <citation type="submission" date="2009-08" db="EMBL/GenBank/DDBJ databases">
        <authorList>
            <consortium name="US DOE Joint Genome Institute"/>
            <person name="Lucas S."/>
            <person name="Copeland A."/>
            <person name="Lapidus A."/>
            <person name="Glavina del Rio T."/>
            <person name="Dalin E."/>
            <person name="Tice H."/>
            <person name="Bruce D."/>
            <person name="Barry K."/>
            <person name="Pitluck S."/>
            <person name="Lowry S."/>
            <person name="Larimer F."/>
            <person name="Land M."/>
            <person name="Hauser L."/>
            <person name="Kyrpides N."/>
            <person name="Ivanova N."/>
            <person name="McMahon K.D."/>
            <person name="Hugenholtz P."/>
        </authorList>
    </citation>
    <scope>NUCLEOTIDE SEQUENCE</scope>
    <source>
        <strain evidence="2">UW-1</strain>
    </source>
</reference>
<feature type="region of interest" description="Disordered" evidence="1">
    <location>
        <begin position="96"/>
        <end position="115"/>
    </location>
</feature>
<reference evidence="2" key="2">
    <citation type="submission" date="2009-09" db="EMBL/GenBank/DDBJ databases">
        <title>Complete sequence of chromosome of Candidatus Accumulibacter phosphatis clade IIA str. UW-1.</title>
        <authorList>
            <consortium name="US DOE Joint Genome Institute"/>
            <person name="Martin H.G."/>
            <person name="Ivanova N."/>
            <person name="Kunin V."/>
            <person name="Warnecke F."/>
            <person name="Barry K."/>
            <person name="He S."/>
            <person name="Salamov A."/>
            <person name="Szeto E."/>
            <person name="Dalin E."/>
            <person name="Pangilinan J.L."/>
            <person name="Lapidus A."/>
            <person name="Lowry S."/>
            <person name="Kyrpides N.C."/>
            <person name="McMahon K.D."/>
            <person name="Hugenholtz P."/>
        </authorList>
    </citation>
    <scope>NUCLEOTIDE SEQUENCE [LARGE SCALE GENOMIC DNA]</scope>
    <source>
        <strain evidence="2">UW-1</strain>
    </source>
</reference>
<dbReference type="OrthoDB" id="5297384at2"/>
<dbReference type="AlphaFoldDB" id="C7RTG4"/>
<dbReference type="InterPro" id="IPR036567">
    <property type="entry name" value="RHF-like"/>
</dbReference>
<dbReference type="SUPFAM" id="SSF69754">
    <property type="entry name" value="Ribosome binding protein Y (YfiA homologue)"/>
    <property type="match status" value="1"/>
</dbReference>
<keyword evidence="2" id="KW-0687">Ribonucleoprotein</keyword>
<dbReference type="Gene3D" id="3.30.160.100">
    <property type="entry name" value="Ribosome hibernation promotion factor-like"/>
    <property type="match status" value="1"/>
</dbReference>
<accession>C7RTG4</accession>
<name>C7RTG4_ACCRE</name>
<dbReference type="HOGENOM" id="CLU_142879_2_0_4"/>
<dbReference type="GO" id="GO:0005840">
    <property type="term" value="C:ribosome"/>
    <property type="evidence" value="ECO:0007669"/>
    <property type="project" value="UniProtKB-KW"/>
</dbReference>
<dbReference type="EMBL" id="CP001715">
    <property type="protein sequence ID" value="ACV36097.1"/>
    <property type="molecule type" value="Genomic_DNA"/>
</dbReference>
<sequence>MQIVIQARGFDLSAGLREHVERRLHFALDWAQYHVSRIVVSLSDINGPRGGEDKRCQIRVAMAGAPEVAIDDIESDLYLAIDRAVDRVGRTLSRRLARQREHRHDRPGVARSAPEAAAEIMVSAPSGA</sequence>
<evidence type="ECO:0000256" key="1">
    <source>
        <dbReference type="SAM" id="MobiDB-lite"/>
    </source>
</evidence>
<proteinExistence type="predicted"/>
<feature type="compositionally biased region" description="Basic and acidic residues" evidence="1">
    <location>
        <begin position="98"/>
        <end position="108"/>
    </location>
</feature>
<evidence type="ECO:0000313" key="2">
    <source>
        <dbReference type="EMBL" id="ACV36097.1"/>
    </source>
</evidence>